<comment type="subcellular location">
    <subcellularLocation>
        <location evidence="2">Nucleus</location>
    </subcellularLocation>
</comment>
<keyword evidence="6" id="KW-0235">DNA replication</keyword>
<keyword evidence="8" id="KW-0479">Metal-binding</keyword>
<feature type="compositionally biased region" description="Polar residues" evidence="21">
    <location>
        <begin position="607"/>
        <end position="621"/>
    </location>
</feature>
<dbReference type="FunFam" id="3.40.50.300:FF:005036">
    <property type="entry name" value="Predicted protein"/>
    <property type="match status" value="1"/>
</dbReference>
<dbReference type="CDD" id="cd18808">
    <property type="entry name" value="SF1_C_Upf1"/>
    <property type="match status" value="1"/>
</dbReference>
<feature type="domain" description="DNA2/NAM7 helicase-like C-terminal" evidence="24">
    <location>
        <begin position="1857"/>
        <end position="2071"/>
    </location>
</feature>
<keyword evidence="14" id="KW-0408">Iron</keyword>
<evidence type="ECO:0000256" key="8">
    <source>
        <dbReference type="ARBA" id="ARBA00022723"/>
    </source>
</evidence>
<keyword evidence="10" id="KW-0227">DNA damage</keyword>
<dbReference type="InterPro" id="IPR041679">
    <property type="entry name" value="DNA2/NAM7-like_C"/>
</dbReference>
<keyword evidence="16" id="KW-0238">DNA-binding</keyword>
<evidence type="ECO:0000256" key="3">
    <source>
        <dbReference type="ARBA" id="ARBA00007913"/>
    </source>
</evidence>
<dbReference type="InterPro" id="IPR011604">
    <property type="entry name" value="PDDEXK-like_dom_sf"/>
</dbReference>
<evidence type="ECO:0000256" key="1">
    <source>
        <dbReference type="ARBA" id="ARBA00001966"/>
    </source>
</evidence>
<comment type="catalytic activity">
    <reaction evidence="20">
        <text>ATP + H2O = ADP + phosphate + H(+)</text>
        <dbReference type="Rhea" id="RHEA:13065"/>
        <dbReference type="ChEBI" id="CHEBI:15377"/>
        <dbReference type="ChEBI" id="CHEBI:15378"/>
        <dbReference type="ChEBI" id="CHEBI:30616"/>
        <dbReference type="ChEBI" id="CHEBI:43474"/>
        <dbReference type="ChEBI" id="CHEBI:456216"/>
        <dbReference type="EC" id="3.6.4.12"/>
    </reaction>
</comment>
<evidence type="ECO:0000256" key="12">
    <source>
        <dbReference type="ARBA" id="ARBA00022806"/>
    </source>
</evidence>
<keyword evidence="11" id="KW-0378">Hydrolase</keyword>
<dbReference type="GO" id="GO:0016787">
    <property type="term" value="F:hydrolase activity"/>
    <property type="evidence" value="ECO:0007669"/>
    <property type="project" value="UniProtKB-KW"/>
</dbReference>
<keyword evidence="17" id="KW-0234">DNA repair</keyword>
<feature type="domain" description="DNA replication factor Dna2 N-terminal" evidence="22">
    <location>
        <begin position="907"/>
        <end position="1143"/>
    </location>
</feature>
<dbReference type="InterPro" id="IPR014808">
    <property type="entry name" value="DNA_replication_fac_Dna2_N"/>
</dbReference>
<feature type="region of interest" description="Disordered" evidence="21">
    <location>
        <begin position="589"/>
        <end position="621"/>
    </location>
</feature>
<feature type="compositionally biased region" description="Basic and acidic residues" evidence="21">
    <location>
        <begin position="215"/>
        <end position="230"/>
    </location>
</feature>
<evidence type="ECO:0000256" key="4">
    <source>
        <dbReference type="ARBA" id="ARBA00012551"/>
    </source>
</evidence>
<gene>
    <name evidence="25" type="ORF">ACHAXA_003884</name>
</gene>
<keyword evidence="13" id="KW-0067">ATP-binding</keyword>
<reference evidence="25 26" key="1">
    <citation type="submission" date="2024-10" db="EMBL/GenBank/DDBJ databases">
        <title>Updated reference genomes for cyclostephanoid diatoms.</title>
        <authorList>
            <person name="Roberts W.R."/>
            <person name="Alverson A.J."/>
        </authorList>
    </citation>
    <scope>NUCLEOTIDE SEQUENCE [LARGE SCALE GENOMIC DNA]</scope>
    <source>
        <strain evidence="25 26">AJA228-03</strain>
    </source>
</reference>
<feature type="compositionally biased region" description="Low complexity" evidence="21">
    <location>
        <begin position="648"/>
        <end position="658"/>
    </location>
</feature>
<keyword evidence="5" id="KW-0004">4Fe-4S</keyword>
<comment type="cofactor">
    <cofactor evidence="1">
        <name>[4Fe-4S] cluster</name>
        <dbReference type="ChEBI" id="CHEBI:49883"/>
    </cofactor>
</comment>
<feature type="compositionally biased region" description="Acidic residues" evidence="21">
    <location>
        <begin position="200"/>
        <end position="214"/>
    </location>
</feature>
<evidence type="ECO:0000256" key="21">
    <source>
        <dbReference type="SAM" id="MobiDB-lite"/>
    </source>
</evidence>
<feature type="region of interest" description="Disordered" evidence="21">
    <location>
        <begin position="200"/>
        <end position="329"/>
    </location>
</feature>
<dbReference type="PANTHER" id="PTHR10887">
    <property type="entry name" value="DNA2/NAM7 HELICASE FAMILY"/>
    <property type="match status" value="1"/>
</dbReference>
<feature type="compositionally biased region" description="Basic residues" evidence="21">
    <location>
        <begin position="306"/>
        <end position="315"/>
    </location>
</feature>
<evidence type="ECO:0000256" key="14">
    <source>
        <dbReference type="ARBA" id="ARBA00023004"/>
    </source>
</evidence>
<dbReference type="InterPro" id="IPR027417">
    <property type="entry name" value="P-loop_NTPase"/>
</dbReference>
<dbReference type="Pfam" id="PF13087">
    <property type="entry name" value="AAA_12"/>
    <property type="match status" value="1"/>
</dbReference>
<dbReference type="Gene3D" id="3.90.320.10">
    <property type="match status" value="1"/>
</dbReference>
<proteinExistence type="inferred from homology"/>
<evidence type="ECO:0000256" key="5">
    <source>
        <dbReference type="ARBA" id="ARBA00022485"/>
    </source>
</evidence>
<feature type="region of interest" description="Disordered" evidence="21">
    <location>
        <begin position="646"/>
        <end position="667"/>
    </location>
</feature>
<feature type="compositionally biased region" description="Acidic residues" evidence="21">
    <location>
        <begin position="364"/>
        <end position="376"/>
    </location>
</feature>
<evidence type="ECO:0000256" key="18">
    <source>
        <dbReference type="ARBA" id="ARBA00023242"/>
    </source>
</evidence>
<organism evidence="25 26">
    <name type="scientific">Cyclostephanos tholiformis</name>
    <dbReference type="NCBI Taxonomy" id="382380"/>
    <lineage>
        <taxon>Eukaryota</taxon>
        <taxon>Sar</taxon>
        <taxon>Stramenopiles</taxon>
        <taxon>Ochrophyta</taxon>
        <taxon>Bacillariophyta</taxon>
        <taxon>Coscinodiscophyceae</taxon>
        <taxon>Thalassiosirophycidae</taxon>
        <taxon>Stephanodiscales</taxon>
        <taxon>Stephanodiscaceae</taxon>
        <taxon>Cyclostephanos</taxon>
    </lineage>
</organism>
<dbReference type="InterPro" id="IPR047187">
    <property type="entry name" value="SF1_C_Upf1"/>
</dbReference>
<evidence type="ECO:0000256" key="11">
    <source>
        <dbReference type="ARBA" id="ARBA00022801"/>
    </source>
</evidence>
<feature type="domain" description="DNA2/NAM7 helicase helicase" evidence="23">
    <location>
        <begin position="1653"/>
        <end position="1752"/>
    </location>
</feature>
<dbReference type="InterPro" id="IPR045055">
    <property type="entry name" value="DNA2/NAM7-like"/>
</dbReference>
<keyword evidence="12" id="KW-0347">Helicase</keyword>
<dbReference type="Pfam" id="PF08696">
    <property type="entry name" value="Dna2"/>
    <property type="match status" value="1"/>
</dbReference>
<dbReference type="Proteomes" id="UP001530377">
    <property type="component" value="Unassembled WGS sequence"/>
</dbReference>
<evidence type="ECO:0000256" key="7">
    <source>
        <dbReference type="ARBA" id="ARBA00022722"/>
    </source>
</evidence>
<sequence length="2100" mass="229808">MLRTSATELRVEASKYSSSAASSFIASIERHGTAKMVMPFVHPAWVLSPLAEKQRDFTVRTSWGVTYMLVLLTERDTGRAGGGGCALGLPPCYLPPRFQRFGGEDGVTSKEEEINGENDCGGSSDSEESALIIWDDNATNVADLRHLLHLDDDDGDIDGRSDRGGAKRPVHGTDNPRGRGRAGGRLPLAMTQQIEELIFDEDDDDHGDGDASDGEGDRHDGESYDNDRHDVARRKAPATSSATSEGTTTTTTATTAIPTTMTPPGPRSSSSSAGQDVTNGTKGGERRGRRRLADDSGEIPATISKLRGRRGRRLARGGVADSTDGGGDCDVVAQYDPFKAIAVANEWGRTSPPPFSPLLTIDENSADDEDDEDDDCERGNKKRKLSARLEVGVEMVNNGGDNVSGDNEKRFDDKIYSKLTSSSLVPSSSSSSGRSNTVMIDSVGCSGSQNKMGVVEKDVESHSDLFRQIELGLDRAWATAEVASGKGKADPTITTLVDVAVVRSEPVAASSITTSQTINAAATLVVASSCGIDCASSSRTVVSMMASEALTTAVPIAKGISMNSPTFADVGVTGGDCSRQGEIVVMVSKNVDHKSNHSSNRIDDRSGTNSQNINENKNETANCDDCYDNDVEWNEDDFAAIDLSVAAQQRQSQQQHQHPASTIKAYIDQDSAAPTLLDSRDDDDCDDDLWNDDDLAAIDRSVKALTQQRASHKLSINIKSTNKTADVAPQNVTAGEASEEDFDDDDCLFSEVDFDALDDAIVQQQQQRQQHSISLQQEKHGDMIMQPTSPTFSSTHPPPNPPLLAPIRNRSRRHSIVPEYDESHQQPEESALPSYMSFTRYIVQTVQEDLVTQTKTIGVTLWKDSRKLDDELDLPEKICSVEDSSASCISASCISNKVYANVVDGYMYLRGEWFYAPCHAGDVVHLCSLSGDYLTDVSALPVLLHSHHSDDDNDDLILVLHPDELLSPTIVSDAVQCPRLAVLKMRLGSTGLSSKSAVYGILRHELFQRCLTSRDASHKSAALYTRQIIRENSEALIGCGIIERGEAFSEVIKTLPQVQRFLSKYTSWKDITKPSGQQKESQLPQQKTYESGGYTSIVAVPRTVLKGTFASCDTLAEVIGVYSTEECAYIPELGLKGYVDATVIARTKPLNPSMKLALPSSSSSSSTSCTTTQGGVQESLLPLELKTGHSQNPSHNHLAQLTMYSIMLRTRHGSCNNYRLRSGNCNVEKIGAANSGMLLYLNHEDYRATHVKPTLSDIKTLIGTRNSVVCDVIRSSRPRGIAIKYDDDDGDKKVTINGGRSGRSRVVAEEPPPPCALPNLQLSISSCERCFNNRECMMYTAADTMPSRNIDNLAELSQPPQGSKNSSHRKLLNHFTGHLMREDLEYFRKWDRLIDLERNASIRDVTSKPWLFKSGEKETRDGNCMSSLVLDEVVLCSIDFDDQITNTESVSIRLVRSNDSAHTNPLLNLSFDVGNNVIVSDDDASFGKAKNDYTVNCGQRRDSRNVFDVLRGIITRIGDHDIDISVPRKDVGRLKRFVTFDDGCTSRRKFRIDKDGDGGSLFGLLLQNLVNFFTLDIPSFSAESLGNQAKTKALTLNTMHSARRRRLNSFIVRLEPQPLFRYVSSNSLFNGDSFALDVPGCDIISLKKDFDRLNSDQKTAVLKSISAEDFMLIQGLPGTGKSACIALITRLLVSRGKRVLLTSYTHSAVDNLICKLIDSGMVHSFKSDENASDPIIRIGRESSCHVNVRSLLAQTVACKTERYYSGLSSLSIDIPNVEYLHKVVSEAKVVGVTALTAPRSSLLSGQHFDVVIVDEAGQISQPAVLGAIMAADSFILVGDHMQLPPLVVSEVAEQAGYGVSMLKHLAEGFPGAVATLTMQYRMNEDICHLSNIIAYKGLLKCGNEHIRHQKLDRFPSVKINMINPIHKSWIETAINPDKRVVFLDTDSNGFLETNGIGRGARGPINDFEASMVENIVISLSVCGLNNSSIGIMTPFRSQLNILYYKPAIQKSIHNGLEMCTIDRFQGRDKSAIIISLVRSNSEGKTGKLLQDFRRLNVAFSRAKKKMIIVGSFTTLHRGSYVLRPVLDSMRERNWVYKIPT</sequence>
<dbReference type="GO" id="GO:0006260">
    <property type="term" value="P:DNA replication"/>
    <property type="evidence" value="ECO:0007669"/>
    <property type="project" value="UniProtKB-KW"/>
</dbReference>
<keyword evidence="26" id="KW-1185">Reference proteome</keyword>
<feature type="region of interest" description="Disordered" evidence="21">
    <location>
        <begin position="106"/>
        <end position="127"/>
    </location>
</feature>
<dbReference type="GO" id="GO:0006281">
    <property type="term" value="P:DNA repair"/>
    <property type="evidence" value="ECO:0007669"/>
    <property type="project" value="UniProtKB-KW"/>
</dbReference>
<comment type="similarity">
    <text evidence="3">Belongs to the DNA2/NAM7 helicase family.</text>
</comment>
<dbReference type="Pfam" id="PF13086">
    <property type="entry name" value="AAA_11"/>
    <property type="match status" value="2"/>
</dbReference>
<feature type="region of interest" description="Disordered" evidence="21">
    <location>
        <begin position="347"/>
        <end position="383"/>
    </location>
</feature>
<dbReference type="EC" id="3.6.4.12" evidence="4"/>
<protein>
    <recommendedName>
        <fullName evidence="4">DNA helicase</fullName>
        <ecNumber evidence="4">3.6.4.12</ecNumber>
    </recommendedName>
</protein>
<evidence type="ECO:0000256" key="19">
    <source>
        <dbReference type="ARBA" id="ARBA00023268"/>
    </source>
</evidence>
<dbReference type="PANTHER" id="PTHR10887:SF433">
    <property type="entry name" value="DNA REPLICATION ATP-DEPENDENT HELICASE_NUCLEASE DNA2"/>
    <property type="match status" value="1"/>
</dbReference>
<evidence type="ECO:0000256" key="6">
    <source>
        <dbReference type="ARBA" id="ARBA00022705"/>
    </source>
</evidence>
<feature type="compositionally biased region" description="Low complexity" evidence="21">
    <location>
        <begin position="237"/>
        <end position="260"/>
    </location>
</feature>
<dbReference type="EMBL" id="JALLPB020000382">
    <property type="protein sequence ID" value="KAL3809734.1"/>
    <property type="molecule type" value="Genomic_DNA"/>
</dbReference>
<keyword evidence="15" id="KW-0411">Iron-sulfur</keyword>
<dbReference type="GO" id="GO:0051539">
    <property type="term" value="F:4 iron, 4 sulfur cluster binding"/>
    <property type="evidence" value="ECO:0007669"/>
    <property type="project" value="UniProtKB-KW"/>
</dbReference>
<feature type="compositionally biased region" description="Basic and acidic residues" evidence="21">
    <location>
        <begin position="590"/>
        <end position="606"/>
    </location>
</feature>
<evidence type="ECO:0000256" key="20">
    <source>
        <dbReference type="ARBA" id="ARBA00047995"/>
    </source>
</evidence>
<dbReference type="GO" id="GO:0003678">
    <property type="term" value="F:DNA helicase activity"/>
    <property type="evidence" value="ECO:0007669"/>
    <property type="project" value="UniProtKB-EC"/>
</dbReference>
<dbReference type="GO" id="GO:0005634">
    <property type="term" value="C:nucleus"/>
    <property type="evidence" value="ECO:0007669"/>
    <property type="project" value="UniProtKB-SubCell"/>
</dbReference>
<evidence type="ECO:0000256" key="9">
    <source>
        <dbReference type="ARBA" id="ARBA00022741"/>
    </source>
</evidence>
<dbReference type="GO" id="GO:0004518">
    <property type="term" value="F:nuclease activity"/>
    <property type="evidence" value="ECO:0007669"/>
    <property type="project" value="UniProtKB-KW"/>
</dbReference>
<evidence type="ECO:0000256" key="10">
    <source>
        <dbReference type="ARBA" id="ARBA00022763"/>
    </source>
</evidence>
<dbReference type="SUPFAM" id="SSF52540">
    <property type="entry name" value="P-loop containing nucleoside triphosphate hydrolases"/>
    <property type="match status" value="1"/>
</dbReference>
<keyword evidence="9" id="KW-0547">Nucleotide-binding</keyword>
<evidence type="ECO:0000313" key="26">
    <source>
        <dbReference type="Proteomes" id="UP001530377"/>
    </source>
</evidence>
<dbReference type="Gene3D" id="3.40.50.300">
    <property type="entry name" value="P-loop containing nucleotide triphosphate hydrolases"/>
    <property type="match status" value="2"/>
</dbReference>
<comment type="caution">
    <text evidence="25">The sequence shown here is derived from an EMBL/GenBank/DDBJ whole genome shotgun (WGS) entry which is preliminary data.</text>
</comment>
<dbReference type="GO" id="GO:0005524">
    <property type="term" value="F:ATP binding"/>
    <property type="evidence" value="ECO:0007669"/>
    <property type="project" value="UniProtKB-KW"/>
</dbReference>
<keyword evidence="18" id="KW-0539">Nucleus</keyword>
<name>A0ABD3R9W9_9STRA</name>
<evidence type="ECO:0000259" key="22">
    <source>
        <dbReference type="Pfam" id="PF08696"/>
    </source>
</evidence>
<dbReference type="InterPro" id="IPR041677">
    <property type="entry name" value="DNA2/NAM7_AAA_11"/>
</dbReference>
<feature type="domain" description="DNA2/NAM7 helicase helicase" evidence="23">
    <location>
        <begin position="1780"/>
        <end position="1850"/>
    </location>
</feature>
<evidence type="ECO:0000259" key="23">
    <source>
        <dbReference type="Pfam" id="PF13086"/>
    </source>
</evidence>
<evidence type="ECO:0000259" key="24">
    <source>
        <dbReference type="Pfam" id="PF13087"/>
    </source>
</evidence>
<evidence type="ECO:0000256" key="15">
    <source>
        <dbReference type="ARBA" id="ARBA00023014"/>
    </source>
</evidence>
<evidence type="ECO:0000256" key="17">
    <source>
        <dbReference type="ARBA" id="ARBA00023204"/>
    </source>
</evidence>
<feature type="region of interest" description="Disordered" evidence="21">
    <location>
        <begin position="150"/>
        <end position="186"/>
    </location>
</feature>
<feature type="compositionally biased region" description="Basic and acidic residues" evidence="21">
    <location>
        <begin position="283"/>
        <end position="294"/>
    </location>
</feature>
<dbReference type="GO" id="GO:0046872">
    <property type="term" value="F:metal ion binding"/>
    <property type="evidence" value="ECO:0007669"/>
    <property type="project" value="UniProtKB-KW"/>
</dbReference>
<evidence type="ECO:0000256" key="2">
    <source>
        <dbReference type="ARBA" id="ARBA00004123"/>
    </source>
</evidence>
<accession>A0ABD3R9W9</accession>
<keyword evidence="7" id="KW-0540">Nuclease</keyword>
<evidence type="ECO:0000256" key="13">
    <source>
        <dbReference type="ARBA" id="ARBA00022840"/>
    </source>
</evidence>
<evidence type="ECO:0000256" key="16">
    <source>
        <dbReference type="ARBA" id="ARBA00023125"/>
    </source>
</evidence>
<evidence type="ECO:0000313" key="25">
    <source>
        <dbReference type="EMBL" id="KAL3809734.1"/>
    </source>
</evidence>
<keyword evidence="19" id="KW-0511">Multifunctional enzyme</keyword>
<dbReference type="GO" id="GO:0003677">
    <property type="term" value="F:DNA binding"/>
    <property type="evidence" value="ECO:0007669"/>
    <property type="project" value="UniProtKB-KW"/>
</dbReference>